<feature type="transmembrane region" description="Helical" evidence="1">
    <location>
        <begin position="16"/>
        <end position="38"/>
    </location>
</feature>
<dbReference type="Proteomes" id="UP000284706">
    <property type="component" value="Unassembled WGS sequence"/>
</dbReference>
<feature type="transmembrane region" description="Helical" evidence="1">
    <location>
        <begin position="44"/>
        <end position="66"/>
    </location>
</feature>
<protein>
    <submittedName>
        <fullName evidence="2">Uncharacterized protein</fullName>
    </submittedName>
</protein>
<dbReference type="AlphaFoldDB" id="A0A409Y2R4"/>
<keyword evidence="1" id="KW-0812">Transmembrane</keyword>
<keyword evidence="3" id="KW-1185">Reference proteome</keyword>
<gene>
    <name evidence="2" type="ORF">CVT26_000767</name>
</gene>
<name>A0A409Y2R4_9AGAR</name>
<proteinExistence type="predicted"/>
<comment type="caution">
    <text evidence="2">The sequence shown here is derived from an EMBL/GenBank/DDBJ whole genome shotgun (WGS) entry which is preliminary data.</text>
</comment>
<accession>A0A409Y2R4</accession>
<evidence type="ECO:0000313" key="3">
    <source>
        <dbReference type="Proteomes" id="UP000284706"/>
    </source>
</evidence>
<keyword evidence="1" id="KW-0472">Membrane</keyword>
<organism evidence="2 3">
    <name type="scientific">Gymnopilus dilepis</name>
    <dbReference type="NCBI Taxonomy" id="231916"/>
    <lineage>
        <taxon>Eukaryota</taxon>
        <taxon>Fungi</taxon>
        <taxon>Dikarya</taxon>
        <taxon>Basidiomycota</taxon>
        <taxon>Agaricomycotina</taxon>
        <taxon>Agaricomycetes</taxon>
        <taxon>Agaricomycetidae</taxon>
        <taxon>Agaricales</taxon>
        <taxon>Agaricineae</taxon>
        <taxon>Hymenogastraceae</taxon>
        <taxon>Gymnopilus</taxon>
    </lineage>
</organism>
<feature type="transmembrane region" description="Helical" evidence="1">
    <location>
        <begin position="104"/>
        <end position="121"/>
    </location>
</feature>
<evidence type="ECO:0000256" key="1">
    <source>
        <dbReference type="SAM" id="Phobius"/>
    </source>
</evidence>
<dbReference type="OrthoDB" id="10597120at2759"/>
<dbReference type="InParanoid" id="A0A409Y2R4"/>
<keyword evidence="1" id="KW-1133">Transmembrane helix</keyword>
<evidence type="ECO:0000313" key="2">
    <source>
        <dbReference type="EMBL" id="PPQ97241.1"/>
    </source>
</evidence>
<reference evidence="2 3" key="1">
    <citation type="journal article" date="2018" name="Evol. Lett.">
        <title>Horizontal gene cluster transfer increased hallucinogenic mushroom diversity.</title>
        <authorList>
            <person name="Reynolds H.T."/>
            <person name="Vijayakumar V."/>
            <person name="Gluck-Thaler E."/>
            <person name="Korotkin H.B."/>
            <person name="Matheny P.B."/>
            <person name="Slot J.C."/>
        </authorList>
    </citation>
    <scope>NUCLEOTIDE SEQUENCE [LARGE SCALE GENOMIC DNA]</scope>
    <source>
        <strain evidence="2 3">SRW20</strain>
    </source>
</reference>
<sequence length="167" mass="19116">MPVKPGEASLLFQRLLLLYFSPALLYYLVRVVTSWRIFPVLSDTSSSAAACIISFLYLLLLVIPEYLQFDMKKQPPEFLFVAVPELHCLVCHFFAIVYGPPNWLLYPISILTYPLTHLFMYNQFTTLGLTPAELGHFAAVSTRMRDNLFGAIRVPRRYDSRSSDGRS</sequence>
<dbReference type="EMBL" id="NHYE01001276">
    <property type="protein sequence ID" value="PPQ97241.1"/>
    <property type="molecule type" value="Genomic_DNA"/>
</dbReference>